<feature type="domain" description="CBS" evidence="4">
    <location>
        <begin position="67"/>
        <end position="123"/>
    </location>
</feature>
<dbReference type="InterPro" id="IPR046342">
    <property type="entry name" value="CBS_dom_sf"/>
</dbReference>
<dbReference type="PANTHER" id="PTHR43080:SF2">
    <property type="entry name" value="CBS DOMAIN-CONTAINING PROTEIN"/>
    <property type="match status" value="1"/>
</dbReference>
<dbReference type="InterPro" id="IPR051257">
    <property type="entry name" value="Diverse_CBS-Domain"/>
</dbReference>
<dbReference type="InterPro" id="IPR003489">
    <property type="entry name" value="RHF/RaiA"/>
</dbReference>
<dbReference type="RefSeq" id="WP_156007361.1">
    <property type="nucleotide sequence ID" value="NZ_CP045483.1"/>
</dbReference>
<dbReference type="PROSITE" id="PS51371">
    <property type="entry name" value="CBS"/>
    <property type="match status" value="4"/>
</dbReference>
<evidence type="ECO:0000256" key="3">
    <source>
        <dbReference type="SAM" id="Coils"/>
    </source>
</evidence>
<dbReference type="PANTHER" id="PTHR43080">
    <property type="entry name" value="CBS DOMAIN-CONTAINING PROTEIN CBSX3, MITOCHONDRIAL"/>
    <property type="match status" value="1"/>
</dbReference>
<keyword evidence="3" id="KW-0175">Coiled coil</keyword>
<protein>
    <submittedName>
        <fullName evidence="5">CBS domain-containing protein</fullName>
    </submittedName>
</protein>
<dbReference type="Pfam" id="PF02482">
    <property type="entry name" value="Ribosomal_S30AE"/>
    <property type="match status" value="1"/>
</dbReference>
<feature type="coiled-coil region" evidence="3">
    <location>
        <begin position="343"/>
        <end position="374"/>
    </location>
</feature>
<dbReference type="Pfam" id="PF00571">
    <property type="entry name" value="CBS"/>
    <property type="match status" value="4"/>
</dbReference>
<evidence type="ECO:0000313" key="5">
    <source>
        <dbReference type="EMBL" id="QGR20001.1"/>
    </source>
</evidence>
<dbReference type="Proteomes" id="UP000423396">
    <property type="component" value="Chromosome"/>
</dbReference>
<dbReference type="CDD" id="cd02205">
    <property type="entry name" value="CBS_pair_SF"/>
    <property type="match status" value="2"/>
</dbReference>
<gene>
    <name evidence="5" type="ORF">D1868_08395</name>
</gene>
<dbReference type="InterPro" id="IPR014651">
    <property type="entry name" value="UCP036983_2CBS_MJ1404"/>
</dbReference>
<dbReference type="InterPro" id="IPR036567">
    <property type="entry name" value="RHF-like"/>
</dbReference>
<name>A0A650CQ83_9CREN</name>
<dbReference type="KEGG" id="sazo:D1868_08395"/>
<feature type="domain" description="CBS" evidence="4">
    <location>
        <begin position="8"/>
        <end position="64"/>
    </location>
</feature>
<feature type="domain" description="CBS" evidence="4">
    <location>
        <begin position="132"/>
        <end position="190"/>
    </location>
</feature>
<feature type="domain" description="CBS" evidence="4">
    <location>
        <begin position="208"/>
        <end position="265"/>
    </location>
</feature>
<reference evidence="5 6" key="1">
    <citation type="submission" date="2019-10" db="EMBL/GenBank/DDBJ databases">
        <title>Genome Sequences from Six Type Strain Members of the Archaeal Family Sulfolobaceae: Acidianus ambivalens, Acidianus infernus, Metallosphaera prunae, Stygiolobus azoricus, Sulfolobus metallicus, and Sulfurisphaera ohwakuensis.</title>
        <authorList>
            <person name="Counts J.A."/>
            <person name="Kelly R.M."/>
        </authorList>
    </citation>
    <scope>NUCLEOTIDE SEQUENCE [LARGE SCALE GENOMIC DNA]</scope>
    <source>
        <strain evidence="5 6">FC6</strain>
    </source>
</reference>
<evidence type="ECO:0000259" key="4">
    <source>
        <dbReference type="PROSITE" id="PS51371"/>
    </source>
</evidence>
<dbReference type="AlphaFoldDB" id="A0A650CQ83"/>
<sequence>MMSIKELIEESKVIATYNDRIREIVSKMRENNQWVVPVIKEKEVVGILSYNDLLRKRISPESKVINLMSPLLSVSEKDDIQKVVAKFYTAKARAIPVVDDKKRLVGIITRERLLSYFLSSGEFAKAKVREYMNSPVITVNAEDSVARARWLMSNNNITKLPIMEEKKVSGIISARDIVDRLYSSGGKKKSSILTEEERLMSLPVKEIMNYPVITAKGDDSVEKAVETMLSKKISGTPVLEGEYLVGMFSGIDAITIIAKKYQMEIPIEARLTSELKQGNMKALIDGILERYLSRLEKLTDIINFKVTFKEESKSEGKKLYQVTARAVTKVGDFVTKDSDWDPVTAVRKAVERLEERVQKELRKMETTRRKQKAEES</sequence>
<keyword evidence="6" id="KW-1185">Reference proteome</keyword>
<organism evidence="5 6">
    <name type="scientific">Stygiolobus azoricus</name>
    <dbReference type="NCBI Taxonomy" id="41675"/>
    <lineage>
        <taxon>Archaea</taxon>
        <taxon>Thermoproteota</taxon>
        <taxon>Thermoprotei</taxon>
        <taxon>Sulfolobales</taxon>
        <taxon>Sulfolobaceae</taxon>
        <taxon>Stygiolobus</taxon>
    </lineage>
</organism>
<dbReference type="InterPro" id="IPR000644">
    <property type="entry name" value="CBS_dom"/>
</dbReference>
<dbReference type="EMBL" id="CP045483">
    <property type="protein sequence ID" value="QGR20001.1"/>
    <property type="molecule type" value="Genomic_DNA"/>
</dbReference>
<accession>A0A650CQ83</accession>
<dbReference type="SUPFAM" id="SSF69754">
    <property type="entry name" value="Ribosome binding protein Y (YfiA homologue)"/>
    <property type="match status" value="1"/>
</dbReference>
<evidence type="ECO:0000256" key="2">
    <source>
        <dbReference type="PROSITE-ProRule" id="PRU00703"/>
    </source>
</evidence>
<dbReference type="Gene3D" id="3.30.160.100">
    <property type="entry name" value="Ribosome hibernation promotion factor-like"/>
    <property type="match status" value="1"/>
</dbReference>
<dbReference type="SUPFAM" id="SSF54631">
    <property type="entry name" value="CBS-domain pair"/>
    <property type="match status" value="2"/>
</dbReference>
<keyword evidence="1 2" id="KW-0129">CBS domain</keyword>
<dbReference type="Gene3D" id="3.10.580.10">
    <property type="entry name" value="CBS-domain"/>
    <property type="match status" value="2"/>
</dbReference>
<proteinExistence type="predicted"/>
<evidence type="ECO:0000256" key="1">
    <source>
        <dbReference type="ARBA" id="ARBA00023122"/>
    </source>
</evidence>
<dbReference type="OrthoDB" id="8919at2157"/>
<evidence type="ECO:0000313" key="6">
    <source>
        <dbReference type="Proteomes" id="UP000423396"/>
    </source>
</evidence>
<dbReference type="GeneID" id="42799083"/>
<dbReference type="CDD" id="cd04584">
    <property type="entry name" value="CBS_pair_AcuB_like"/>
    <property type="match status" value="1"/>
</dbReference>
<dbReference type="PIRSF" id="PIRSF036983">
    <property type="entry name" value="UCP_2CBS_MJ1404"/>
    <property type="match status" value="1"/>
</dbReference>
<dbReference type="SMART" id="SM00116">
    <property type="entry name" value="CBS"/>
    <property type="match status" value="4"/>
</dbReference>